<dbReference type="SUPFAM" id="SSF55874">
    <property type="entry name" value="ATPase domain of HSP90 chaperone/DNA topoisomerase II/histidine kinase"/>
    <property type="match status" value="1"/>
</dbReference>
<reference evidence="9 10" key="1">
    <citation type="journal article" date="2014" name="Genome Announc.">
        <title>Draft Genome Sequence of Cytophaga fermentans JCM 21142T, a Facultative Anaerobe Isolated from Marine Mud.</title>
        <authorList>
            <person name="Starns D."/>
            <person name="Oshima K."/>
            <person name="Suda W."/>
            <person name="Iino T."/>
            <person name="Yuki M."/>
            <person name="Inoue J."/>
            <person name="Kitamura K."/>
            <person name="Iida T."/>
            <person name="Darby A."/>
            <person name="Hattori M."/>
            <person name="Ohkuma M."/>
        </authorList>
    </citation>
    <scope>NUCLEOTIDE SEQUENCE [LARGE SCALE GENOMIC DNA]</scope>
    <source>
        <strain evidence="9 10">JCM 21142</strain>
    </source>
</reference>
<evidence type="ECO:0000256" key="7">
    <source>
        <dbReference type="SAM" id="Phobius"/>
    </source>
</evidence>
<dbReference type="PANTHER" id="PTHR43547:SF2">
    <property type="entry name" value="HYBRID SIGNAL TRANSDUCTION HISTIDINE KINASE C"/>
    <property type="match status" value="1"/>
</dbReference>
<evidence type="ECO:0000256" key="1">
    <source>
        <dbReference type="ARBA" id="ARBA00000085"/>
    </source>
</evidence>
<proteinExistence type="predicted"/>
<protein>
    <recommendedName>
        <fullName evidence="2">histidine kinase</fullName>
        <ecNumber evidence="2">2.7.13.3</ecNumber>
    </recommendedName>
</protein>
<dbReference type="CDD" id="cd00082">
    <property type="entry name" value="HisKA"/>
    <property type="match status" value="1"/>
</dbReference>
<dbReference type="EMBL" id="BAMD01000034">
    <property type="protein sequence ID" value="GAF03951.1"/>
    <property type="molecule type" value="Genomic_DNA"/>
</dbReference>
<evidence type="ECO:0000256" key="6">
    <source>
        <dbReference type="SAM" id="MobiDB-lite"/>
    </source>
</evidence>
<dbReference type="RefSeq" id="WP_052342941.1">
    <property type="nucleotide sequence ID" value="NZ_BAMD01000034.1"/>
</dbReference>
<dbReference type="GO" id="GO:0000155">
    <property type="term" value="F:phosphorelay sensor kinase activity"/>
    <property type="evidence" value="ECO:0007669"/>
    <property type="project" value="InterPro"/>
</dbReference>
<feature type="domain" description="Histidine kinase" evidence="8">
    <location>
        <begin position="323"/>
        <end position="541"/>
    </location>
</feature>
<dbReference type="OrthoDB" id="1933776at2"/>
<keyword evidence="4" id="KW-0808">Transferase</keyword>
<dbReference type="InterPro" id="IPR005467">
    <property type="entry name" value="His_kinase_dom"/>
</dbReference>
<dbReference type="SMART" id="SM00388">
    <property type="entry name" value="HisKA"/>
    <property type="match status" value="1"/>
</dbReference>
<evidence type="ECO:0000313" key="9">
    <source>
        <dbReference type="EMBL" id="GAF03951.1"/>
    </source>
</evidence>
<dbReference type="STRING" id="869213.GCA_000517085_00462"/>
<feature type="region of interest" description="Disordered" evidence="6">
    <location>
        <begin position="75"/>
        <end position="95"/>
    </location>
</feature>
<keyword evidence="7" id="KW-0812">Transmembrane</keyword>
<comment type="catalytic activity">
    <reaction evidence="1">
        <text>ATP + protein L-histidine = ADP + protein N-phospho-L-histidine.</text>
        <dbReference type="EC" id="2.7.13.3"/>
    </reaction>
</comment>
<dbReference type="FunFam" id="3.30.565.10:FF:000006">
    <property type="entry name" value="Sensor histidine kinase WalK"/>
    <property type="match status" value="1"/>
</dbReference>
<organism evidence="9 10">
    <name type="scientific">Saccharicrinis fermentans DSM 9555 = JCM 21142</name>
    <dbReference type="NCBI Taxonomy" id="869213"/>
    <lineage>
        <taxon>Bacteria</taxon>
        <taxon>Pseudomonadati</taxon>
        <taxon>Bacteroidota</taxon>
        <taxon>Bacteroidia</taxon>
        <taxon>Marinilabiliales</taxon>
        <taxon>Marinilabiliaceae</taxon>
        <taxon>Saccharicrinis</taxon>
    </lineage>
</organism>
<dbReference type="InterPro" id="IPR036097">
    <property type="entry name" value="HisK_dim/P_sf"/>
</dbReference>
<keyword evidence="3" id="KW-0597">Phosphoprotein</keyword>
<keyword evidence="10" id="KW-1185">Reference proteome</keyword>
<dbReference type="InterPro" id="IPR004358">
    <property type="entry name" value="Sig_transdc_His_kin-like_C"/>
</dbReference>
<feature type="transmembrane region" description="Helical" evidence="7">
    <location>
        <begin position="6"/>
        <end position="28"/>
    </location>
</feature>
<dbReference type="Proteomes" id="UP000019402">
    <property type="component" value="Unassembled WGS sequence"/>
</dbReference>
<dbReference type="Pfam" id="PF02518">
    <property type="entry name" value="HATPase_c"/>
    <property type="match status" value="1"/>
</dbReference>
<dbReference type="CDD" id="cd00075">
    <property type="entry name" value="HATPase"/>
    <property type="match status" value="1"/>
</dbReference>
<dbReference type="PANTHER" id="PTHR43547">
    <property type="entry name" value="TWO-COMPONENT HISTIDINE KINASE"/>
    <property type="match status" value="1"/>
</dbReference>
<dbReference type="SMART" id="SM00387">
    <property type="entry name" value="HATPase_c"/>
    <property type="match status" value="1"/>
</dbReference>
<dbReference type="InterPro" id="IPR036890">
    <property type="entry name" value="HATPase_C_sf"/>
</dbReference>
<accession>W7YHL5</accession>
<feature type="transmembrane region" description="Helical" evidence="7">
    <location>
        <begin position="284"/>
        <end position="304"/>
    </location>
</feature>
<evidence type="ECO:0000256" key="5">
    <source>
        <dbReference type="ARBA" id="ARBA00022777"/>
    </source>
</evidence>
<evidence type="ECO:0000256" key="4">
    <source>
        <dbReference type="ARBA" id="ARBA00022679"/>
    </source>
</evidence>
<dbReference type="EC" id="2.7.13.3" evidence="2"/>
<comment type="caution">
    <text evidence="9">The sequence shown here is derived from an EMBL/GenBank/DDBJ whole genome shotgun (WGS) entry which is preliminary data.</text>
</comment>
<dbReference type="InterPro" id="IPR003661">
    <property type="entry name" value="HisK_dim/P_dom"/>
</dbReference>
<dbReference type="eggNOG" id="COG2205">
    <property type="taxonomic scope" value="Bacteria"/>
</dbReference>
<dbReference type="Gene3D" id="1.10.287.130">
    <property type="match status" value="1"/>
</dbReference>
<evidence type="ECO:0000256" key="3">
    <source>
        <dbReference type="ARBA" id="ARBA00022553"/>
    </source>
</evidence>
<dbReference type="Pfam" id="PF00512">
    <property type="entry name" value="HisKA"/>
    <property type="match status" value="1"/>
</dbReference>
<keyword evidence="7" id="KW-0472">Membrane</keyword>
<dbReference type="AlphaFoldDB" id="W7YHL5"/>
<dbReference type="PROSITE" id="PS50109">
    <property type="entry name" value="HIS_KIN"/>
    <property type="match status" value="1"/>
</dbReference>
<dbReference type="PRINTS" id="PR00344">
    <property type="entry name" value="BCTRLSENSOR"/>
</dbReference>
<name>W7YHL5_9BACT</name>
<dbReference type="Gene3D" id="3.30.565.10">
    <property type="entry name" value="Histidine kinase-like ATPase, C-terminal domain"/>
    <property type="match status" value="1"/>
</dbReference>
<dbReference type="InterPro" id="IPR003594">
    <property type="entry name" value="HATPase_dom"/>
</dbReference>
<sequence>MKKKSFTGLVALMTFSLLGIILVQFLWMNNAIKVRKEKFNATIYDAMNATVIRMQREQQANYFFRQFIPQRYSSIPKMDTSPQSNTPYFPPSNGKADRLSPEDIIQKKSSTNQALNRGHIETHIEFQQNGQPKEVIIAQNNFDVNSEEDIYRAQKTLKLWQDSIKKVIKKSADLSALNFINQFSFEIERRSTNPADGVDAETLTRILNYELKARGIDLAYEYAVINKNNGVQTRICSSEYDRDKSNFGFVADLFPDDLIRSWSPLALDIYFPNQKLFIYKSLHILLGSSLLFTLFILITFYFTFRTILNQKKLSEIKSDFINNMTHEFKTPIATINLATDNIANPMIIDKPAHISPFLKIIKEENKRMNNQVERVLQMSLIEKQDFQLVQIKADLHILIQEAVEKIKLLAEQKSAVIQTDLQADLTVFNVDEVHFTNVIMNLLENALKYAKKTPEIKVSTQNTNSGIEIRISDNGIGMTKEQQSKAFEKFFRATKGNIHNVKGFGLGLSYVKAILDQHNGHIFVKSKLGEGTTFRLILPYS</sequence>
<keyword evidence="5" id="KW-0418">Kinase</keyword>
<evidence type="ECO:0000259" key="8">
    <source>
        <dbReference type="PROSITE" id="PS50109"/>
    </source>
</evidence>
<evidence type="ECO:0000313" key="10">
    <source>
        <dbReference type="Proteomes" id="UP000019402"/>
    </source>
</evidence>
<dbReference type="SUPFAM" id="SSF47384">
    <property type="entry name" value="Homodimeric domain of signal transducing histidine kinase"/>
    <property type="match status" value="1"/>
</dbReference>
<evidence type="ECO:0000256" key="2">
    <source>
        <dbReference type="ARBA" id="ARBA00012438"/>
    </source>
</evidence>
<gene>
    <name evidence="9" type="ORF">JCM21142_72641</name>
</gene>
<keyword evidence="7" id="KW-1133">Transmembrane helix</keyword>